<reference evidence="1 2" key="1">
    <citation type="submission" date="2020-05" db="EMBL/GenBank/DDBJ databases">
        <title>Compete genome of Limnobacter sp. SAORIC-580.</title>
        <authorList>
            <person name="Song J."/>
            <person name="Cho J.-C."/>
        </authorList>
    </citation>
    <scope>NUCLEOTIDE SEQUENCE [LARGE SCALE GENOMIC DNA]</scope>
    <source>
        <strain evidence="1 2">SAORIC-580</strain>
    </source>
</reference>
<accession>A0ABX6N6T4</accession>
<keyword evidence="2" id="KW-1185">Reference proteome</keyword>
<dbReference type="EMBL" id="CP053084">
    <property type="protein sequence ID" value="QJR30132.1"/>
    <property type="molecule type" value="Genomic_DNA"/>
</dbReference>
<name>A0ABX6N6T4_9BURK</name>
<gene>
    <name evidence="1" type="ORF">HKT17_10640</name>
</gene>
<proteinExistence type="predicted"/>
<evidence type="ECO:0000313" key="1">
    <source>
        <dbReference type="EMBL" id="QJR30132.1"/>
    </source>
</evidence>
<dbReference type="PROSITE" id="PS51257">
    <property type="entry name" value="PROKAR_LIPOPROTEIN"/>
    <property type="match status" value="1"/>
</dbReference>
<organism evidence="1 2">
    <name type="scientific">Limnobacter profundi</name>
    <dbReference type="NCBI Taxonomy" id="2732163"/>
    <lineage>
        <taxon>Bacteria</taxon>
        <taxon>Pseudomonadati</taxon>
        <taxon>Pseudomonadota</taxon>
        <taxon>Betaproteobacteria</taxon>
        <taxon>Burkholderiales</taxon>
        <taxon>Burkholderiaceae</taxon>
        <taxon>Limnobacter</taxon>
    </lineage>
</organism>
<dbReference type="Proteomes" id="UP000501130">
    <property type="component" value="Chromosome"/>
</dbReference>
<dbReference type="RefSeq" id="WP_171099984.1">
    <property type="nucleotide sequence ID" value="NZ_CP053084.1"/>
</dbReference>
<evidence type="ECO:0000313" key="2">
    <source>
        <dbReference type="Proteomes" id="UP000501130"/>
    </source>
</evidence>
<sequence length="176" mass="19132">MATILRGFCTSLAVVGILAVSMSVGGCGALNSMGDAVGHGIASRMLAKHVGQPYAPIQNDATYGKFIGEEKLPNGMVVKKHFTDRMDNNAILDNSREGIGFDSKKRMATYFLVDKKGVVQDWAFGYVTVGTGFSLGMVSLTEAFNSKDREVYMDEVDSVVRTKNDEPYTVWKNAKS</sequence>
<protein>
    <submittedName>
        <fullName evidence="1">Uncharacterized protein</fullName>
    </submittedName>
</protein>